<reference evidence="3 4" key="1">
    <citation type="submission" date="2018-08" db="EMBL/GenBank/DDBJ databases">
        <title>Aphanomyces genome sequencing and annotation.</title>
        <authorList>
            <person name="Minardi D."/>
            <person name="Oidtmann B."/>
            <person name="Van Der Giezen M."/>
            <person name="Studholme D.J."/>
        </authorList>
    </citation>
    <scope>NUCLEOTIDE SEQUENCE [LARGE SCALE GENOMIC DNA]</scope>
    <source>
        <strain evidence="3 4">D2</strain>
    </source>
</reference>
<dbReference type="PANTHER" id="PTHR43684">
    <property type="match status" value="1"/>
</dbReference>
<dbReference type="VEuPathDB" id="FungiDB:H257_10824"/>
<evidence type="ECO:0000256" key="1">
    <source>
        <dbReference type="SAM" id="MobiDB-lite"/>
    </source>
</evidence>
<feature type="region of interest" description="Disordered" evidence="1">
    <location>
        <begin position="941"/>
        <end position="980"/>
    </location>
</feature>
<name>A0A397DZS7_APHAT</name>
<feature type="compositionally biased region" description="Basic and acidic residues" evidence="1">
    <location>
        <begin position="791"/>
        <end position="810"/>
    </location>
</feature>
<feature type="region of interest" description="Disordered" evidence="1">
    <location>
        <begin position="780"/>
        <end position="898"/>
    </location>
</feature>
<feature type="domain" description="WRKY19-like zinc finger" evidence="2">
    <location>
        <begin position="1080"/>
        <end position="1102"/>
    </location>
</feature>
<sequence>MATTPVRVLPTAQHVHGWYSNTSNTVGVVKIIRPRVKNCLSMQTYHELSDHLQFFQADADVLAVIVTAEGDEYFTSGTDVRELDPQSVPSQSSARTLMRTILNFTKVLVGAVNGSAIGIGVTMLLHCDFVFAVPHATFRTPFMGLGIVPEFGSSVTFPALLGKAATNDLLLRGKTLDASRAVSVGLVTEVVPAAGFHSAVVGLTEQVTGQLHAKRSLLQFKAQIQRLGPLTKQQVVAAIEAEYEEIDRRFRSGEIVELGMAYLAQLNQLAFGLSIATRYNHSTMYSGTLGRVNALEFRDSSPTKLTPRGSPIKSVMQPCQVAPASSDAIQKAFEKMKEEVAQGGSTACAGFTEADLLACFNLTPSPTKQQQRFSATTPSVPNKEPDPAPKGVDEHALLLNALLSSLAKLNVNKSRNEQEEEQDDEPPYSPSSQQYHAAALITPPPSPVLSAKPSPIKRSPSSLGRIQENVNEDMESPRSCSEPTTDVTILPIHEVKRCLRGGSFASRIRVRRQPSLKELDAKRVNDVVEKLNRSSIVQLSTSPRRLSVVDPKTRSLSRVNSLDELQPPEAPTPLSRKPSLVTHSSSPRSLSRRSSSVSFASPPVIVVAEPPATLRKKKKKFQNHQARMSTLASHIKKLLLRSDKAKRTKVQLDASTRVSNMRLGSSPKKCKVKHEDLITFTRPNCRPRRWVPKAGEPLLERQQSYVSLDVMDNIGTRAACPVHLLSEKPNTDFSYVTHTLETGHDCCDDNIHMSDLSFKEKIGKSFSFLSVLSKKNKAQPHTFTDTYTDPVKVEPTRHIDSHPPYHHDPFESQAYHQQHQHQQDHHTPPQQQLYHQHHTPPPLPPMHPYMSSVHERTNVDDLLCTPTPENRFPTPTAAFPTPDARFPTPTPDIKYPSPFDFTRDRPTPVEKMEDLQQLQEALLPSPFDYLRNQQHQQQHLHNPYLNNPHTSPFYPASSQPHHHAYDPSTQQHGAFRSQKDKQVVDEINTLCRDLVTHGLQTKEAAAAAATSRRNEGPPAATLDVIKPEPAHQLHDYGVRTNYTTNSGYTSGGGRSYDSDSSSCDIKRDPTSTSNKQYRRKNCSMDGCNNLSRSKGLCKAHGGGRRCSVQGYLPSCSSSISMLTLKCVQVHTGEPKQQLMHRPRRRQAVYSRRMHQGRARNGMCMTHSEGKYGNSYRGRLQRQAGDTISDTDMMDD</sequence>
<dbReference type="CDD" id="cd06558">
    <property type="entry name" value="crotonase-like"/>
    <property type="match status" value="1"/>
</dbReference>
<dbReference type="SUPFAM" id="SSF52096">
    <property type="entry name" value="ClpP/crotonase"/>
    <property type="match status" value="1"/>
</dbReference>
<dbReference type="InterPro" id="IPR029045">
    <property type="entry name" value="ClpP/crotonase-like_dom_sf"/>
</dbReference>
<evidence type="ECO:0000313" key="3">
    <source>
        <dbReference type="EMBL" id="RHY73681.1"/>
    </source>
</evidence>
<evidence type="ECO:0000259" key="2">
    <source>
        <dbReference type="Pfam" id="PF24906"/>
    </source>
</evidence>
<protein>
    <recommendedName>
        <fullName evidence="2">WRKY19-like zinc finger domain-containing protein</fullName>
    </recommendedName>
</protein>
<feature type="region of interest" description="Disordered" evidence="1">
    <location>
        <begin position="547"/>
        <end position="595"/>
    </location>
</feature>
<dbReference type="Proteomes" id="UP000266643">
    <property type="component" value="Unassembled WGS sequence"/>
</dbReference>
<dbReference type="PANTHER" id="PTHR43684:SF12">
    <property type="entry name" value="ENOYL-COA ISOMERASE"/>
    <property type="match status" value="1"/>
</dbReference>
<dbReference type="AlphaFoldDB" id="A0A397DZS7"/>
<feature type="region of interest" description="Disordered" evidence="1">
    <location>
        <begin position="1045"/>
        <end position="1077"/>
    </location>
</feature>
<feature type="region of interest" description="Disordered" evidence="1">
    <location>
        <begin position="413"/>
        <end position="463"/>
    </location>
</feature>
<dbReference type="Pfam" id="PF24906">
    <property type="entry name" value="Zf_WRKY19"/>
    <property type="match status" value="1"/>
</dbReference>
<gene>
    <name evidence="3" type="ORF">DYB30_004826</name>
</gene>
<feature type="compositionally biased region" description="Low complexity" evidence="1">
    <location>
        <begin position="578"/>
        <end position="595"/>
    </location>
</feature>
<dbReference type="InterPro" id="IPR001753">
    <property type="entry name" value="Enoyl-CoA_hydra/iso"/>
</dbReference>
<dbReference type="EMBL" id="QUTD01003216">
    <property type="protein sequence ID" value="RHY73681.1"/>
    <property type="molecule type" value="Genomic_DNA"/>
</dbReference>
<dbReference type="InterPro" id="IPR056866">
    <property type="entry name" value="Znf_WRKY19"/>
</dbReference>
<feature type="region of interest" description="Disordered" evidence="1">
    <location>
        <begin position="368"/>
        <end position="391"/>
    </location>
</feature>
<accession>A0A397DZS7</accession>
<dbReference type="VEuPathDB" id="FungiDB:H257_10823"/>
<organism evidence="3 4">
    <name type="scientific">Aphanomyces astaci</name>
    <name type="common">Crayfish plague agent</name>
    <dbReference type="NCBI Taxonomy" id="112090"/>
    <lineage>
        <taxon>Eukaryota</taxon>
        <taxon>Sar</taxon>
        <taxon>Stramenopiles</taxon>
        <taxon>Oomycota</taxon>
        <taxon>Saprolegniomycetes</taxon>
        <taxon>Saprolegniales</taxon>
        <taxon>Verrucalvaceae</taxon>
        <taxon>Aphanomyces</taxon>
    </lineage>
</organism>
<proteinExistence type="predicted"/>
<dbReference type="InterPro" id="IPR051053">
    <property type="entry name" value="ECH/Chromodomain_protein"/>
</dbReference>
<dbReference type="Pfam" id="PF00378">
    <property type="entry name" value="ECH_1"/>
    <property type="match status" value="1"/>
</dbReference>
<dbReference type="VEuPathDB" id="FungiDB:H257_10822"/>
<dbReference type="Gene3D" id="3.90.226.10">
    <property type="entry name" value="2-enoyl-CoA Hydratase, Chain A, domain 1"/>
    <property type="match status" value="1"/>
</dbReference>
<feature type="compositionally biased region" description="Low complexity" evidence="1">
    <location>
        <begin position="871"/>
        <end position="887"/>
    </location>
</feature>
<comment type="caution">
    <text evidence="3">The sequence shown here is derived from an EMBL/GenBank/DDBJ whole genome shotgun (WGS) entry which is preliminary data.</text>
</comment>
<evidence type="ECO:0000313" key="4">
    <source>
        <dbReference type="Proteomes" id="UP000266643"/>
    </source>
</evidence>
<feature type="compositionally biased region" description="Polar residues" evidence="1">
    <location>
        <begin position="368"/>
        <end position="380"/>
    </location>
</feature>